<keyword evidence="1" id="KW-0812">Transmembrane</keyword>
<evidence type="ECO:0000313" key="2">
    <source>
        <dbReference type="EMBL" id="PXV59409.1"/>
    </source>
</evidence>
<protein>
    <submittedName>
        <fullName evidence="2">Uncharacterized protein</fullName>
    </submittedName>
</protein>
<keyword evidence="3" id="KW-1185">Reference proteome</keyword>
<proteinExistence type="predicted"/>
<accession>A0A2V3PJC8</accession>
<comment type="caution">
    <text evidence="2">The sequence shown here is derived from an EMBL/GenBank/DDBJ whole genome shotgun (WGS) entry which is preliminary data.</text>
</comment>
<dbReference type="AlphaFoldDB" id="A0A2V3PJC8"/>
<gene>
    <name evidence="2" type="ORF">CLV62_13630</name>
</gene>
<dbReference type="Proteomes" id="UP000247973">
    <property type="component" value="Unassembled WGS sequence"/>
</dbReference>
<dbReference type="EMBL" id="QICL01000036">
    <property type="protein sequence ID" value="PXV59409.1"/>
    <property type="molecule type" value="Genomic_DNA"/>
</dbReference>
<organism evidence="2 3">
    <name type="scientific">Dysgonomonas alginatilytica</name>
    <dbReference type="NCBI Taxonomy" id="1605892"/>
    <lineage>
        <taxon>Bacteria</taxon>
        <taxon>Pseudomonadati</taxon>
        <taxon>Bacteroidota</taxon>
        <taxon>Bacteroidia</taxon>
        <taxon>Bacteroidales</taxon>
        <taxon>Dysgonomonadaceae</taxon>
        <taxon>Dysgonomonas</taxon>
    </lineage>
</organism>
<evidence type="ECO:0000256" key="1">
    <source>
        <dbReference type="SAM" id="Phobius"/>
    </source>
</evidence>
<name>A0A2V3PJC8_9BACT</name>
<evidence type="ECO:0000313" key="3">
    <source>
        <dbReference type="Proteomes" id="UP000247973"/>
    </source>
</evidence>
<sequence length="61" mass="7133">MNRFFTNRFELLLVSIGLFIIGIGVFISSLFIKPFEFMNTSESLIYITYSICILSLRKNIF</sequence>
<keyword evidence="1" id="KW-1133">Transmembrane helix</keyword>
<keyword evidence="1" id="KW-0472">Membrane</keyword>
<feature type="transmembrane region" description="Helical" evidence="1">
    <location>
        <begin position="12"/>
        <end position="32"/>
    </location>
</feature>
<reference evidence="2 3" key="1">
    <citation type="submission" date="2018-03" db="EMBL/GenBank/DDBJ databases">
        <title>Genomic Encyclopedia of Archaeal and Bacterial Type Strains, Phase II (KMG-II): from individual species to whole genera.</title>
        <authorList>
            <person name="Goeker M."/>
        </authorList>
    </citation>
    <scope>NUCLEOTIDE SEQUENCE [LARGE SCALE GENOMIC DNA]</scope>
    <source>
        <strain evidence="2 3">DSM 100214</strain>
    </source>
</reference>